<organism evidence="1 2">
    <name type="scientific">Candidatus Scalindua rubra</name>
    <dbReference type="NCBI Taxonomy" id="1872076"/>
    <lineage>
        <taxon>Bacteria</taxon>
        <taxon>Pseudomonadati</taxon>
        <taxon>Planctomycetota</taxon>
        <taxon>Candidatus Brocadiia</taxon>
        <taxon>Candidatus Brocadiales</taxon>
        <taxon>Candidatus Scalinduaceae</taxon>
        <taxon>Candidatus Scalindua</taxon>
    </lineage>
</organism>
<evidence type="ECO:0000313" key="2">
    <source>
        <dbReference type="Proteomes" id="UP000094056"/>
    </source>
</evidence>
<evidence type="ECO:0008006" key="3">
    <source>
        <dbReference type="Google" id="ProtNLM"/>
    </source>
</evidence>
<dbReference type="AlphaFoldDB" id="A0A1E3X4M6"/>
<gene>
    <name evidence="1" type="ORF">SCARUB_04386</name>
</gene>
<sequence length="315" mass="35011">MKGGNPIMRKYIISLYFGSIILLGSNIVNQAEAQGPPINTDTAFVTGLESAAIRSFGKATRLLGSLPGGRGELNIISIPLIVPYELLPNKLVVGASIPYLDKEKKTTINGERKSFSDSGLGDLTLFGKYQFFQRDVHAQTTRMSALGKVKLPTGEDDEKTSAGLRLPASVQLGSGSDDYTLGLIFTHIKKRLGINADLIYTLKTEANSFEFGDILNYDIAFGYRLLPVVYETYPAKHLNLYLEFNGKLSQKNKQNDKRVDDSGRNTIFLSPGIQFIPARNFLIEASFQKPIYEDLRGNQLDTDYSFNVGFRWLLF</sequence>
<proteinExistence type="predicted"/>
<accession>A0A1E3X4M6</accession>
<comment type="caution">
    <text evidence="1">The sequence shown here is derived from an EMBL/GenBank/DDBJ whole genome shotgun (WGS) entry which is preliminary data.</text>
</comment>
<dbReference type="Proteomes" id="UP000094056">
    <property type="component" value="Unassembled WGS sequence"/>
</dbReference>
<dbReference type="Pfam" id="PF13557">
    <property type="entry name" value="Phenol_MetA_deg"/>
    <property type="match status" value="1"/>
</dbReference>
<evidence type="ECO:0000313" key="1">
    <source>
        <dbReference type="EMBL" id="ODS30499.1"/>
    </source>
</evidence>
<dbReference type="InterPro" id="IPR025737">
    <property type="entry name" value="FApF"/>
</dbReference>
<protein>
    <recommendedName>
        <fullName evidence="3">Transporter</fullName>
    </recommendedName>
</protein>
<name>A0A1E3X4M6_9BACT</name>
<reference evidence="1 2" key="1">
    <citation type="submission" date="2016-07" db="EMBL/GenBank/DDBJ databases">
        <title>Draft genome of Scalindua rubra, obtained from a brine-seawater interface in the Red Sea, sheds light on salt adaptation in anammox bacteria.</title>
        <authorList>
            <person name="Speth D.R."/>
            <person name="Lagkouvardos I."/>
            <person name="Wang Y."/>
            <person name="Qian P.-Y."/>
            <person name="Dutilh B.E."/>
            <person name="Jetten M.S."/>
        </authorList>
    </citation>
    <scope>NUCLEOTIDE SEQUENCE [LARGE SCALE GENOMIC DNA]</scope>
    <source>
        <strain evidence="1">BSI-1</strain>
    </source>
</reference>
<dbReference type="EMBL" id="MAYW01000215">
    <property type="protein sequence ID" value="ODS30499.1"/>
    <property type="molecule type" value="Genomic_DNA"/>
</dbReference>